<dbReference type="RefSeq" id="WP_303280538.1">
    <property type="nucleotide sequence ID" value="NZ_BAABCZ010000016.1"/>
</dbReference>
<comment type="caution">
    <text evidence="1">The sequence shown here is derived from an EMBL/GenBank/DDBJ whole genome shotgun (WGS) entry which is preliminary data.</text>
</comment>
<proteinExistence type="predicted"/>
<name>A0ABT8WWD3_9FLAO</name>
<dbReference type="PROSITE" id="PS51257">
    <property type="entry name" value="PROKAR_LIPOPROTEIN"/>
    <property type="match status" value="1"/>
</dbReference>
<gene>
    <name evidence="1" type="ORF">Q4Q39_01135</name>
</gene>
<dbReference type="Proteomes" id="UP001176891">
    <property type="component" value="Unassembled WGS sequence"/>
</dbReference>
<evidence type="ECO:0008006" key="3">
    <source>
        <dbReference type="Google" id="ProtNLM"/>
    </source>
</evidence>
<sequence>MKEIIKYIACITLLIFSSCETESTGNVNSITNLPLFEFEAIVVHPMGVPFSAAATAIEAGEELPVEFSSDIDVNVPGVYDVVYSAVNSDGFGINATQKVIVHDPNIIGTDVSGNIFDTTRNERTGIISLVEGTTSIFFVTDFAFGGTFPMWFQMDGDTISEIPQVYPFGATSVDLTYDPIERQFTTFVNPYGFGYTFKYQ</sequence>
<reference evidence="1" key="1">
    <citation type="submission" date="2023-07" db="EMBL/GenBank/DDBJ databases">
        <title>Two novel species in the genus Flavivirga.</title>
        <authorList>
            <person name="Kwon K."/>
        </authorList>
    </citation>
    <scope>NUCLEOTIDE SEQUENCE</scope>
    <source>
        <strain evidence="1">KACC 14157</strain>
    </source>
</reference>
<organism evidence="1 2">
    <name type="scientific">Flavivirga amylovorans</name>
    <dbReference type="NCBI Taxonomy" id="870486"/>
    <lineage>
        <taxon>Bacteria</taxon>
        <taxon>Pseudomonadati</taxon>
        <taxon>Bacteroidota</taxon>
        <taxon>Flavobacteriia</taxon>
        <taxon>Flavobacteriales</taxon>
        <taxon>Flavobacteriaceae</taxon>
        <taxon>Flavivirga</taxon>
    </lineage>
</organism>
<dbReference type="EMBL" id="JAUOEM010000001">
    <property type="protein sequence ID" value="MDO5985994.1"/>
    <property type="molecule type" value="Genomic_DNA"/>
</dbReference>
<evidence type="ECO:0000313" key="2">
    <source>
        <dbReference type="Proteomes" id="UP001176891"/>
    </source>
</evidence>
<keyword evidence="2" id="KW-1185">Reference proteome</keyword>
<dbReference type="InterPro" id="IPR013783">
    <property type="entry name" value="Ig-like_fold"/>
</dbReference>
<accession>A0ABT8WWD3</accession>
<dbReference type="Gene3D" id="2.60.40.10">
    <property type="entry name" value="Immunoglobulins"/>
    <property type="match status" value="1"/>
</dbReference>
<protein>
    <recommendedName>
        <fullName evidence="3">DUF5011 domain-containing protein</fullName>
    </recommendedName>
</protein>
<evidence type="ECO:0000313" key="1">
    <source>
        <dbReference type="EMBL" id="MDO5985994.1"/>
    </source>
</evidence>